<accession>A0A367KPY3</accession>
<dbReference type="GO" id="GO:0003676">
    <property type="term" value="F:nucleic acid binding"/>
    <property type="evidence" value="ECO:0007669"/>
    <property type="project" value="InterPro"/>
</dbReference>
<dbReference type="AlphaFoldDB" id="A0A367KPY3"/>
<evidence type="ECO:0008006" key="3">
    <source>
        <dbReference type="Google" id="ProtNLM"/>
    </source>
</evidence>
<dbReference type="InterPro" id="IPR036397">
    <property type="entry name" value="RNaseH_sf"/>
</dbReference>
<evidence type="ECO:0000313" key="1">
    <source>
        <dbReference type="EMBL" id="RCI04180.1"/>
    </source>
</evidence>
<proteinExistence type="predicted"/>
<gene>
    <name evidence="1" type="ORF">CU098_012157</name>
</gene>
<dbReference type="STRING" id="4846.A0A367KPY3"/>
<sequence length="336" mass="38813">MEDGQGRLTTEEGDEVMDYIIEEGEQFNLRNLTNLTDYKEVQPIPIEMDAEDENLETRISLVTERVDKFIADKVRNANSYTVYTDDQKTLFLYYLKIKFFSAAKAGERAGIAQRTAQTWAKRIRTDSDWNIYEKQTKKSNRVKSQLHEPQKLHIIQLFDEKPYMTTDEVVDSLTKTFEGFSLKSSTVNNYILHECNLSMKRVTRRPQARNDERRIEARYKWVIKYDNSDMDYLQNCVFIDESGFDINMRPSYGRSARNTPAIVITPSTKAESHSILGAISTVGVVNIDVRVPQMNKRIKVVGGRKRKNTGAKKPEKKGTTTGHYLRFLANTLDHLD</sequence>
<dbReference type="EMBL" id="PJQM01000762">
    <property type="protein sequence ID" value="RCI04180.1"/>
    <property type="molecule type" value="Genomic_DNA"/>
</dbReference>
<dbReference type="OrthoDB" id="2283132at2759"/>
<name>A0A367KPY3_RHIST</name>
<comment type="caution">
    <text evidence="1">The sequence shown here is derived from an EMBL/GenBank/DDBJ whole genome shotgun (WGS) entry which is preliminary data.</text>
</comment>
<dbReference type="Proteomes" id="UP000253551">
    <property type="component" value="Unassembled WGS sequence"/>
</dbReference>
<protein>
    <recommendedName>
        <fullName evidence="3">Tc1-like transposase DDE domain-containing protein</fullName>
    </recommendedName>
</protein>
<organism evidence="1 2">
    <name type="scientific">Rhizopus stolonifer</name>
    <name type="common">Rhizopus nigricans</name>
    <dbReference type="NCBI Taxonomy" id="4846"/>
    <lineage>
        <taxon>Eukaryota</taxon>
        <taxon>Fungi</taxon>
        <taxon>Fungi incertae sedis</taxon>
        <taxon>Mucoromycota</taxon>
        <taxon>Mucoromycotina</taxon>
        <taxon>Mucoromycetes</taxon>
        <taxon>Mucorales</taxon>
        <taxon>Mucorineae</taxon>
        <taxon>Rhizopodaceae</taxon>
        <taxon>Rhizopus</taxon>
    </lineage>
</organism>
<keyword evidence="2" id="KW-1185">Reference proteome</keyword>
<reference evidence="1 2" key="1">
    <citation type="journal article" date="2018" name="G3 (Bethesda)">
        <title>Phylogenetic and Phylogenomic Definition of Rhizopus Species.</title>
        <authorList>
            <person name="Gryganskyi A.P."/>
            <person name="Golan J."/>
            <person name="Dolatabadi S."/>
            <person name="Mondo S."/>
            <person name="Robb S."/>
            <person name="Idnurm A."/>
            <person name="Muszewska A."/>
            <person name="Steczkiewicz K."/>
            <person name="Masonjones S."/>
            <person name="Liao H.L."/>
            <person name="Gajdeczka M.T."/>
            <person name="Anike F."/>
            <person name="Vuek A."/>
            <person name="Anishchenko I.M."/>
            <person name="Voigt K."/>
            <person name="de Hoog G.S."/>
            <person name="Smith M.E."/>
            <person name="Heitman J."/>
            <person name="Vilgalys R."/>
            <person name="Stajich J.E."/>
        </authorList>
    </citation>
    <scope>NUCLEOTIDE SEQUENCE [LARGE SCALE GENOMIC DNA]</scope>
    <source>
        <strain evidence="1 2">LSU 92-RS-03</strain>
    </source>
</reference>
<dbReference type="Gene3D" id="3.30.420.10">
    <property type="entry name" value="Ribonuclease H-like superfamily/Ribonuclease H"/>
    <property type="match status" value="1"/>
</dbReference>
<evidence type="ECO:0000313" key="2">
    <source>
        <dbReference type="Proteomes" id="UP000253551"/>
    </source>
</evidence>